<protein>
    <submittedName>
        <fullName evidence="1">Uncharacterized protein</fullName>
    </submittedName>
</protein>
<evidence type="ECO:0000313" key="2">
    <source>
        <dbReference type="Proteomes" id="UP000768567"/>
    </source>
</evidence>
<dbReference type="RefSeq" id="WP_193500684.1">
    <property type="nucleotide sequence ID" value="NZ_JADCKC010000002.1"/>
</dbReference>
<dbReference type="Proteomes" id="UP000768567">
    <property type="component" value="Unassembled WGS sequence"/>
</dbReference>
<accession>A0ABR9R2K6</accession>
<comment type="caution">
    <text evidence="1">The sequence shown here is derived from an EMBL/GenBank/DDBJ whole genome shotgun (WGS) entry which is preliminary data.</text>
</comment>
<organism evidence="1 2">
    <name type="scientific">Gemmiger gallinarum</name>
    <dbReference type="NCBI Taxonomy" id="2779354"/>
    <lineage>
        <taxon>Bacteria</taxon>
        <taxon>Bacillati</taxon>
        <taxon>Bacillota</taxon>
        <taxon>Clostridia</taxon>
        <taxon>Eubacteriales</taxon>
        <taxon>Gemmiger</taxon>
    </lineage>
</organism>
<gene>
    <name evidence="1" type="ORF">INF35_06315</name>
</gene>
<sequence>MKNRKSAPFAAPVSRHFGVQAPLFCALLFKRMFKKTRKWNKKRISLNRCQKKGKTLLSGKVSFNKNDIDSSSLFTAHFVKLWKIRLDFWEVL</sequence>
<name>A0ABR9R2K6_9FIRM</name>
<reference evidence="1 2" key="1">
    <citation type="submission" date="2020-10" db="EMBL/GenBank/DDBJ databases">
        <title>ChiBAC.</title>
        <authorList>
            <person name="Zenner C."/>
            <person name="Hitch T.C.A."/>
            <person name="Clavel T."/>
        </authorList>
    </citation>
    <scope>NUCLEOTIDE SEQUENCE [LARGE SCALE GENOMIC DNA]</scope>
    <source>
        <strain evidence="1 2">DSM 109015</strain>
    </source>
</reference>
<dbReference type="EMBL" id="JADCKC010000002">
    <property type="protein sequence ID" value="MBE5037391.1"/>
    <property type="molecule type" value="Genomic_DNA"/>
</dbReference>
<keyword evidence="2" id="KW-1185">Reference proteome</keyword>
<evidence type="ECO:0000313" key="1">
    <source>
        <dbReference type="EMBL" id="MBE5037391.1"/>
    </source>
</evidence>
<proteinExistence type="predicted"/>